<keyword evidence="2" id="KW-1185">Reference proteome</keyword>
<accession>A0ABU5R6E5</accession>
<dbReference type="PRINTS" id="PR01210">
    <property type="entry name" value="GGTRANSPTASE"/>
</dbReference>
<reference evidence="1 2" key="1">
    <citation type="submission" date="2023-12" db="EMBL/GenBank/DDBJ databases">
        <title>Amycolatopsis sp. V23-08.</title>
        <authorList>
            <person name="Somphong A."/>
        </authorList>
    </citation>
    <scope>NUCLEOTIDE SEQUENCE [LARGE SCALE GENOMIC DNA]</scope>
    <source>
        <strain evidence="1 2">V23-08</strain>
    </source>
</reference>
<dbReference type="InterPro" id="IPR029055">
    <property type="entry name" value="Ntn_hydrolases_N"/>
</dbReference>
<comment type="caution">
    <text evidence="1">The sequence shown here is derived from an EMBL/GenBank/DDBJ whole genome shotgun (WGS) entry which is preliminary data.</text>
</comment>
<dbReference type="EMBL" id="JAYFSI010000003">
    <property type="protein sequence ID" value="MEA5361204.1"/>
    <property type="molecule type" value="Genomic_DNA"/>
</dbReference>
<organism evidence="1 2">
    <name type="scientific">Amycolatopsis heterodermiae</name>
    <dbReference type="NCBI Taxonomy" id="3110235"/>
    <lineage>
        <taxon>Bacteria</taxon>
        <taxon>Bacillati</taxon>
        <taxon>Actinomycetota</taxon>
        <taxon>Actinomycetes</taxon>
        <taxon>Pseudonocardiales</taxon>
        <taxon>Pseudonocardiaceae</taxon>
        <taxon>Amycolatopsis</taxon>
    </lineage>
</organism>
<protein>
    <submittedName>
        <fullName evidence="1">Gamma-glutamyltransferase family protein</fullName>
    </submittedName>
</protein>
<gene>
    <name evidence="1" type="ORF">VA596_16785</name>
</gene>
<dbReference type="RefSeq" id="WP_323328106.1">
    <property type="nucleotide sequence ID" value="NZ_JAYFSI010000003.1"/>
</dbReference>
<dbReference type="Gene3D" id="1.10.246.130">
    <property type="match status" value="1"/>
</dbReference>
<dbReference type="InterPro" id="IPR043137">
    <property type="entry name" value="GGT_ssub_C"/>
</dbReference>
<dbReference type="InterPro" id="IPR043138">
    <property type="entry name" value="GGT_lsub"/>
</dbReference>
<dbReference type="Pfam" id="PF01019">
    <property type="entry name" value="G_glu_transpept"/>
    <property type="match status" value="1"/>
</dbReference>
<evidence type="ECO:0000313" key="1">
    <source>
        <dbReference type="EMBL" id="MEA5361204.1"/>
    </source>
</evidence>
<dbReference type="Proteomes" id="UP001304298">
    <property type="component" value="Unassembled WGS sequence"/>
</dbReference>
<dbReference type="Gene3D" id="3.60.20.40">
    <property type="match status" value="1"/>
</dbReference>
<dbReference type="InterPro" id="IPR052896">
    <property type="entry name" value="GGT-like_enzyme"/>
</dbReference>
<sequence>MLDRPELLGTRGAVSSTHWLGSAAGTAMFDLGGNAFDAAVATAFVIQVVEPHLNGPGGDVPILVHDGATGEVEVICGQGPMPEAATPQAFRDRGVDAIPGSGLLPAVVPGAFGAWLRLLRDRGRLDLATVLAPAIDYAEHGYPLLPKAADMIDVLAPLFREEWTGSGEVYLPGGHAPKPGARLCNKPLAATYRRIVAEAEATAGGRENRIDAAVQVFYQGFVAETIDKFLATTEPLDSTGRRNGGLLTGHDLASWQATIEPTVTADYRGHTVHKAGPWSQGPVFLQQLGLLEGFDLAAMDHGGAEHLHTVVESAKLAFADREAFYGDPAHTDVPLKDLLDPAYAAARRELIGRRACGDLRPGLEGWFPEPPLPGEPDADWRAQLADGIPAVVKLTAAKGDTCCISASDRDGNMVVATPSGGWLKSSPVIPGLGFPLGTRGQMALLDEGHPNTVAPGKRPRTTLSPTLVTKDGRPHLAFGTPGGDQQDQWTLNFFVSHVDGGLRPQAAVEQRAFHTDQVPSSFAPRSARPNRLVVENSCPPEVVEELRSRGHDVALAPDKSLGKVCATGFDGDLVLAAASPRGQQAYAVAR</sequence>
<name>A0ABU5R6E5_9PSEU</name>
<dbReference type="PANTHER" id="PTHR43881">
    <property type="entry name" value="GAMMA-GLUTAMYLTRANSPEPTIDASE (AFU_ORTHOLOGUE AFUA_4G13580)"/>
    <property type="match status" value="1"/>
</dbReference>
<dbReference type="SUPFAM" id="SSF56235">
    <property type="entry name" value="N-terminal nucleophile aminohydrolases (Ntn hydrolases)"/>
    <property type="match status" value="1"/>
</dbReference>
<proteinExistence type="predicted"/>
<evidence type="ECO:0000313" key="2">
    <source>
        <dbReference type="Proteomes" id="UP001304298"/>
    </source>
</evidence>
<dbReference type="PANTHER" id="PTHR43881:SF1">
    <property type="entry name" value="GAMMA-GLUTAMYLTRANSPEPTIDASE (AFU_ORTHOLOGUE AFUA_4G13580)"/>
    <property type="match status" value="1"/>
</dbReference>